<proteinExistence type="predicted"/>
<organism evidence="5 6">
    <name type="scientific">Helcococcus ovis</name>
    <dbReference type="NCBI Taxonomy" id="72026"/>
    <lineage>
        <taxon>Bacteria</taxon>
        <taxon>Bacillati</taxon>
        <taxon>Bacillota</taxon>
        <taxon>Tissierellia</taxon>
        <taxon>Tissierellales</taxon>
        <taxon>Peptoniphilaceae</taxon>
        <taxon>Helcococcus</taxon>
    </lineage>
</organism>
<dbReference type="CDD" id="cd07377">
    <property type="entry name" value="WHTH_GntR"/>
    <property type="match status" value="1"/>
</dbReference>
<protein>
    <submittedName>
        <fullName evidence="5">GntR family transcriptional regulator</fullName>
    </submittedName>
</protein>
<evidence type="ECO:0000259" key="4">
    <source>
        <dbReference type="PROSITE" id="PS50949"/>
    </source>
</evidence>
<accession>A0A4R9C225</accession>
<evidence type="ECO:0000313" key="6">
    <source>
        <dbReference type="Proteomes" id="UP000297454"/>
    </source>
</evidence>
<evidence type="ECO:0000256" key="1">
    <source>
        <dbReference type="ARBA" id="ARBA00023015"/>
    </source>
</evidence>
<keyword evidence="6" id="KW-1185">Reference proteome</keyword>
<dbReference type="Proteomes" id="UP000297454">
    <property type="component" value="Unassembled WGS sequence"/>
</dbReference>
<name>A0A4R9C225_9FIRM</name>
<dbReference type="GO" id="GO:0003700">
    <property type="term" value="F:DNA-binding transcription factor activity"/>
    <property type="evidence" value="ECO:0007669"/>
    <property type="project" value="InterPro"/>
</dbReference>
<evidence type="ECO:0000256" key="3">
    <source>
        <dbReference type="ARBA" id="ARBA00023163"/>
    </source>
</evidence>
<dbReference type="AlphaFoldDB" id="A0A4R9C225"/>
<dbReference type="Gene3D" id="1.10.10.10">
    <property type="entry name" value="Winged helix-like DNA-binding domain superfamily/Winged helix DNA-binding domain"/>
    <property type="match status" value="1"/>
</dbReference>
<keyword evidence="1" id="KW-0805">Transcription regulation</keyword>
<dbReference type="SUPFAM" id="SSF46785">
    <property type="entry name" value="Winged helix' DNA-binding domain"/>
    <property type="match status" value="1"/>
</dbReference>
<sequence>MKFEKDRPIYTQLIEDIEQSIISGKFKSGEKLPSIRGYAEKKVVNPNTVQKAYSELERSGYIFSKRGVGYFVNEDIVEINKFKCKYLELQIDEFINKMSNISFSKEEIIEKIKEKL</sequence>
<comment type="caution">
    <text evidence="5">The sequence shown here is derived from an EMBL/GenBank/DDBJ whole genome shotgun (WGS) entry which is preliminary data.</text>
</comment>
<dbReference type="PROSITE" id="PS50949">
    <property type="entry name" value="HTH_GNTR"/>
    <property type="match status" value="1"/>
</dbReference>
<keyword evidence="3" id="KW-0804">Transcription</keyword>
<reference evidence="5 6" key="1">
    <citation type="submission" date="2019-01" db="EMBL/GenBank/DDBJ databases">
        <title>Draft Genome Sequences of Helcococcus ovis Strains Isolated from the Uterus and Vagina of Dairy Cows with Metritis.</title>
        <authorList>
            <person name="Cunha F."/>
            <person name="Jeon S.J."/>
            <person name="Kutzer P."/>
            <person name="Galvao K.N."/>
        </authorList>
    </citation>
    <scope>NUCLEOTIDE SEQUENCE [LARGE SCALE GENOMIC DNA]</scope>
    <source>
        <strain evidence="5 6">KG-37</strain>
    </source>
</reference>
<evidence type="ECO:0000256" key="2">
    <source>
        <dbReference type="ARBA" id="ARBA00023125"/>
    </source>
</evidence>
<dbReference type="InterPro" id="IPR036390">
    <property type="entry name" value="WH_DNA-bd_sf"/>
</dbReference>
<feature type="domain" description="HTH gntR-type" evidence="4">
    <location>
        <begin position="7"/>
        <end position="75"/>
    </location>
</feature>
<dbReference type="PANTHER" id="PTHR38445:SF6">
    <property type="entry name" value="GNTR-FAMILY TRANSCRIPTIONAL REGULATOR"/>
    <property type="match status" value="1"/>
</dbReference>
<dbReference type="GeneID" id="97030286"/>
<keyword evidence="2" id="KW-0238">DNA-binding</keyword>
<dbReference type="PANTHER" id="PTHR38445">
    <property type="entry name" value="HTH-TYPE TRANSCRIPTIONAL REPRESSOR YTRA"/>
    <property type="match status" value="1"/>
</dbReference>
<dbReference type="InterPro" id="IPR000524">
    <property type="entry name" value="Tscrpt_reg_HTH_GntR"/>
</dbReference>
<dbReference type="RefSeq" id="WP_134711376.1">
    <property type="nucleotide sequence ID" value="NZ_CP119081.1"/>
</dbReference>
<dbReference type="SMART" id="SM00345">
    <property type="entry name" value="HTH_GNTR"/>
    <property type="match status" value="1"/>
</dbReference>
<dbReference type="GO" id="GO:0003677">
    <property type="term" value="F:DNA binding"/>
    <property type="evidence" value="ECO:0007669"/>
    <property type="project" value="UniProtKB-KW"/>
</dbReference>
<dbReference type="EMBL" id="SCFR01000019">
    <property type="protein sequence ID" value="TFF65506.1"/>
    <property type="molecule type" value="Genomic_DNA"/>
</dbReference>
<gene>
    <name evidence="5" type="ORF">EQF91_05830</name>
</gene>
<dbReference type="OrthoDB" id="362473at2"/>
<evidence type="ECO:0000313" key="5">
    <source>
        <dbReference type="EMBL" id="TFF65506.1"/>
    </source>
</evidence>
<dbReference type="InterPro" id="IPR036388">
    <property type="entry name" value="WH-like_DNA-bd_sf"/>
</dbReference>
<dbReference type="Pfam" id="PF00392">
    <property type="entry name" value="GntR"/>
    <property type="match status" value="1"/>
</dbReference>